<accession>F0EPM6</accession>
<reference evidence="1 2" key="1">
    <citation type="submission" date="2011-01" db="EMBL/GenBank/DDBJ databases">
        <authorList>
            <person name="Muzny D."/>
            <person name="Qin X."/>
            <person name="Deng J."/>
            <person name="Jiang H."/>
            <person name="Liu Y."/>
            <person name="Qu J."/>
            <person name="Song X.-Z."/>
            <person name="Zhang L."/>
            <person name="Thornton R."/>
            <person name="Coyle M."/>
            <person name="Francisco L."/>
            <person name="Jackson L."/>
            <person name="Javaid M."/>
            <person name="Korchina V."/>
            <person name="Kovar C."/>
            <person name="Mata R."/>
            <person name="Mathew T."/>
            <person name="Ngo R."/>
            <person name="Nguyen L."/>
            <person name="Nguyen N."/>
            <person name="Okwuonu G."/>
            <person name="Ongeri F."/>
            <person name="Pham C."/>
            <person name="Simmons D."/>
            <person name="Wilczek-Boney K."/>
            <person name="Hale W."/>
            <person name="Jakkamsetti A."/>
            <person name="Pham P."/>
            <person name="Ruth R."/>
            <person name="San Lucas F."/>
            <person name="Warren J."/>
            <person name="Zhang J."/>
            <person name="Zhao Z."/>
            <person name="Zhou C."/>
            <person name="Zhu D."/>
            <person name="Lee S."/>
            <person name="Bess C."/>
            <person name="Blankenburg K."/>
            <person name="Forbes L."/>
            <person name="Fu Q."/>
            <person name="Gubbala S."/>
            <person name="Hirani K."/>
            <person name="Jayaseelan J.C."/>
            <person name="Lara F."/>
            <person name="Munidasa M."/>
            <person name="Palculict T."/>
            <person name="Patil S."/>
            <person name="Pu L.-L."/>
            <person name="Saada N."/>
            <person name="Tang L."/>
            <person name="Weissenberger G."/>
            <person name="Zhu Y."/>
            <person name="Hemphill L."/>
            <person name="Shang Y."/>
            <person name="Youmans B."/>
            <person name="Ayvaz T."/>
            <person name="Ross M."/>
            <person name="Santibanez J."/>
            <person name="Aqrawi P."/>
            <person name="Gross S."/>
            <person name="Joshi V."/>
            <person name="Fowler G."/>
            <person name="Nazareth L."/>
            <person name="Reid J."/>
            <person name="Worley K."/>
            <person name="Petrosino J."/>
            <person name="Highlander S."/>
            <person name="Gibbs R."/>
        </authorList>
    </citation>
    <scope>NUCLEOTIDE SEQUENCE [LARGE SCALE GENOMIC DNA]</scope>
    <source>
        <strain evidence="1 2">ATCC 12755</strain>
    </source>
</reference>
<organism evidence="1 2">
    <name type="scientific">Enterococcus casseliflavus ATCC 12755</name>
    <dbReference type="NCBI Taxonomy" id="888066"/>
    <lineage>
        <taxon>Bacteria</taxon>
        <taxon>Bacillati</taxon>
        <taxon>Bacillota</taxon>
        <taxon>Bacilli</taxon>
        <taxon>Lactobacillales</taxon>
        <taxon>Enterococcaceae</taxon>
        <taxon>Enterococcus</taxon>
    </lineage>
</organism>
<proteinExistence type="predicted"/>
<name>F0EPM6_ENTCA</name>
<gene>
    <name evidence="1" type="ORF">HMPREF9087_3368</name>
</gene>
<dbReference type="HOGENOM" id="CLU_3183195_0_0_9"/>
<comment type="caution">
    <text evidence="1">The sequence shown here is derived from an EMBL/GenBank/DDBJ whole genome shotgun (WGS) entry which is preliminary data.</text>
</comment>
<evidence type="ECO:0000313" key="2">
    <source>
        <dbReference type="Proteomes" id="UP000004835"/>
    </source>
</evidence>
<evidence type="ECO:0000313" key="1">
    <source>
        <dbReference type="EMBL" id="EGC68251.1"/>
    </source>
</evidence>
<protein>
    <submittedName>
        <fullName evidence="1">Uncharacterized protein</fullName>
    </submittedName>
</protein>
<sequence length="46" mass="5253">MESKDEAFSFFSQRLSEKSMQRLSKPSFQVTLFGPRFCDAANSSTK</sequence>
<dbReference type="AlphaFoldDB" id="F0EPM6"/>
<dbReference type="Proteomes" id="UP000004835">
    <property type="component" value="Unassembled WGS sequence"/>
</dbReference>
<dbReference type="EMBL" id="AEWT01000031">
    <property type="protein sequence ID" value="EGC68251.1"/>
    <property type="molecule type" value="Genomic_DNA"/>
</dbReference>